<evidence type="ECO:0000313" key="1">
    <source>
        <dbReference type="EMBL" id="MXY95807.1"/>
    </source>
</evidence>
<sequence>MSEKENAGGFLEPMADRLRHIMEESGHEAITARDDVDDAVIELLKPLVARAIDTGEQVDIPAGCWIRAEEQEIATLAVEIGHAGSGADVQASMLITRGPSHELPVLRVRTGAKVLRQIASELSDPDKCIAWAFLDLWEEHHRAMGETLRAILEEEKAYWSTVRWGK</sequence>
<protein>
    <submittedName>
        <fullName evidence="1">Uncharacterized protein</fullName>
    </submittedName>
</protein>
<accession>A0A6B0YYS9</accession>
<dbReference type="EMBL" id="VXRG01000172">
    <property type="protein sequence ID" value="MXY95807.1"/>
    <property type="molecule type" value="Genomic_DNA"/>
</dbReference>
<dbReference type="AlphaFoldDB" id="A0A6B0YYS9"/>
<reference evidence="1" key="1">
    <citation type="submission" date="2019-09" db="EMBL/GenBank/DDBJ databases">
        <title>Characterisation of the sponge microbiome using genome-centric metagenomics.</title>
        <authorList>
            <person name="Engelberts J.P."/>
            <person name="Robbins S.J."/>
            <person name="De Goeij J.M."/>
            <person name="Aranda M."/>
            <person name="Bell S.C."/>
            <person name="Webster N.S."/>
        </authorList>
    </citation>
    <scope>NUCLEOTIDE SEQUENCE</scope>
    <source>
        <strain evidence="1">SB0664_bin_27</strain>
    </source>
</reference>
<organism evidence="1">
    <name type="scientific">Caldilineaceae bacterium SB0664_bin_27</name>
    <dbReference type="NCBI Taxonomy" id="2605260"/>
    <lineage>
        <taxon>Bacteria</taxon>
        <taxon>Bacillati</taxon>
        <taxon>Chloroflexota</taxon>
        <taxon>Caldilineae</taxon>
        <taxon>Caldilineales</taxon>
        <taxon>Caldilineaceae</taxon>
    </lineage>
</organism>
<name>A0A6B0YYS9_9CHLR</name>
<gene>
    <name evidence="1" type="ORF">F4Y42_20400</name>
</gene>
<comment type="caution">
    <text evidence="1">The sequence shown here is derived from an EMBL/GenBank/DDBJ whole genome shotgun (WGS) entry which is preliminary data.</text>
</comment>
<proteinExistence type="predicted"/>